<feature type="domain" description="Glycosyl transferase CAP10" evidence="1">
    <location>
        <begin position="308"/>
        <end position="596"/>
    </location>
</feature>
<reference evidence="2" key="1">
    <citation type="submission" date="2022-06" db="EMBL/GenBank/DDBJ databases">
        <authorList>
            <consortium name="SYNGENTA / RWTH Aachen University"/>
        </authorList>
    </citation>
    <scope>NUCLEOTIDE SEQUENCE</scope>
</reference>
<organism evidence="2 3">
    <name type="scientific">Phakopsora pachyrhizi</name>
    <name type="common">Asian soybean rust disease fungus</name>
    <dbReference type="NCBI Taxonomy" id="170000"/>
    <lineage>
        <taxon>Eukaryota</taxon>
        <taxon>Fungi</taxon>
        <taxon>Dikarya</taxon>
        <taxon>Basidiomycota</taxon>
        <taxon>Pucciniomycotina</taxon>
        <taxon>Pucciniomycetes</taxon>
        <taxon>Pucciniales</taxon>
        <taxon>Phakopsoraceae</taxon>
        <taxon>Phakopsora</taxon>
    </lineage>
</organism>
<name>A0AAV0AXW5_PHAPC</name>
<protein>
    <submittedName>
        <fullName evidence="2">Glycosyl transferase family 90-domain-containing protein</fullName>
    </submittedName>
</protein>
<dbReference type="PANTHER" id="PTHR12203:SF118">
    <property type="entry name" value="BETA-1,2-XYLOSYLTRANSFERASE 1"/>
    <property type="match status" value="1"/>
</dbReference>
<dbReference type="Proteomes" id="UP001153365">
    <property type="component" value="Unassembled WGS sequence"/>
</dbReference>
<dbReference type="InterPro" id="IPR051091">
    <property type="entry name" value="O-Glucosyltr/Glycosyltrsf_90"/>
</dbReference>
<dbReference type="Pfam" id="PF05686">
    <property type="entry name" value="Glyco_transf_90"/>
    <property type="match status" value="1"/>
</dbReference>
<sequence>MALASIRRIGYLLLLLLVLSFLTLLSLVDRDLSNLSNQSVLRFNPNLNQSDRQIRQPDTSLRTLQPSNHLSQDGHLYLNHQLYLGSTPGSINHPIFDLIRNASESWKTRLSNQSKDLRSAVREYSRRNGRVPPVGFEDWWNWSRDHGVKLLDEHDSMHSDLEAFYALKPQKFRERASDLLGGRTKWKSLIFTLSIRSGQIQLRGLKKSSGPRPKEMVELLRGISQFLPDVDLPISQEDIPVISVSSETRELHLRAARRSQFLSDSEAEGVQPQPGFKGWSSTCSADSRFRQRIDGLETSPLSSYTQSFIHDHTASMQICSHPELNPLNGFLSSANPRVYPFYPLFSFSKYFGFSDLGIVPTSHYSSGSEDESDWNNKQSRLNWRGSNTGILFDSTTNWRQSQRTRLVKFTNVGRGNVKVKRTTSKGGLDFFEADSKLLNDKYFDVGFSGSSSQCDKVDGTCEAIRNIYTFKELQTSNQTSSYKYVIDVDGNGWSGRFHKLMSTKSAILKSTIFPEWYFDRIQPWVHYIPVRVDYQDLYDIMAFFVGDLDGKNGHDQLGEQIGKAGSDWAKEYWRVEDMQSYMYLLILEYSRLMNRTAENPESMDYVPL</sequence>
<dbReference type="InterPro" id="IPR006598">
    <property type="entry name" value="CAP10"/>
</dbReference>
<keyword evidence="3" id="KW-1185">Reference proteome</keyword>
<dbReference type="SMART" id="SM00672">
    <property type="entry name" value="CAP10"/>
    <property type="match status" value="1"/>
</dbReference>
<evidence type="ECO:0000313" key="2">
    <source>
        <dbReference type="EMBL" id="CAH7674288.1"/>
    </source>
</evidence>
<dbReference type="EMBL" id="CALTRL010001968">
    <property type="protein sequence ID" value="CAH7674288.1"/>
    <property type="molecule type" value="Genomic_DNA"/>
</dbReference>
<dbReference type="AlphaFoldDB" id="A0AAV0AXW5"/>
<dbReference type="GO" id="GO:0016740">
    <property type="term" value="F:transferase activity"/>
    <property type="evidence" value="ECO:0007669"/>
    <property type="project" value="UniProtKB-KW"/>
</dbReference>
<evidence type="ECO:0000259" key="1">
    <source>
        <dbReference type="SMART" id="SM00672"/>
    </source>
</evidence>
<comment type="caution">
    <text evidence="2">The sequence shown here is derived from an EMBL/GenBank/DDBJ whole genome shotgun (WGS) entry which is preliminary data.</text>
</comment>
<proteinExistence type="predicted"/>
<evidence type="ECO:0000313" key="3">
    <source>
        <dbReference type="Proteomes" id="UP001153365"/>
    </source>
</evidence>
<dbReference type="PANTHER" id="PTHR12203">
    <property type="entry name" value="KDEL LYS-ASP-GLU-LEU CONTAINING - RELATED"/>
    <property type="match status" value="1"/>
</dbReference>
<accession>A0AAV0AXW5</accession>
<gene>
    <name evidence="2" type="ORF">PPACK8108_LOCUS9199</name>
</gene>
<keyword evidence="2" id="KW-0808">Transferase</keyword>